<keyword evidence="3" id="KW-1185">Reference proteome</keyword>
<gene>
    <name evidence="2" type="ORF">BWI95_17220</name>
</gene>
<dbReference type="EMBL" id="CP019445">
    <property type="protein sequence ID" value="APZ06660.1"/>
    <property type="molecule type" value="Genomic_DNA"/>
</dbReference>
<reference evidence="2 3" key="1">
    <citation type="submission" date="2017-01" db="EMBL/GenBank/DDBJ databases">
        <authorList>
            <person name="Cao J.-M."/>
        </authorList>
    </citation>
    <scope>NUCLEOTIDE SEQUENCE [LARGE SCALE GENOMIC DNA]</scope>
    <source>
        <strain evidence="2 3">888-76</strain>
    </source>
</reference>
<dbReference type="KEGG" id="kco:BWI95_17220"/>
<dbReference type="InterPro" id="IPR014729">
    <property type="entry name" value="Rossmann-like_a/b/a_fold"/>
</dbReference>
<organism evidence="2 3">
    <name type="scientific">Kosakonia cowanii JCM 10956 = DSM 18146</name>
    <dbReference type="NCBI Taxonomy" id="1300165"/>
    <lineage>
        <taxon>Bacteria</taxon>
        <taxon>Pseudomonadati</taxon>
        <taxon>Pseudomonadota</taxon>
        <taxon>Gammaproteobacteria</taxon>
        <taxon>Enterobacterales</taxon>
        <taxon>Enterobacteriaceae</taxon>
        <taxon>Kosakonia</taxon>
    </lineage>
</organism>
<dbReference type="Pfam" id="PF01507">
    <property type="entry name" value="PAPS_reduct"/>
    <property type="match status" value="1"/>
</dbReference>
<dbReference type="Proteomes" id="UP000187148">
    <property type="component" value="Chromosome"/>
</dbReference>
<proteinExistence type="predicted"/>
<name>A0A807LKU2_9ENTR</name>
<evidence type="ECO:0000313" key="3">
    <source>
        <dbReference type="Proteomes" id="UP000187148"/>
    </source>
</evidence>
<dbReference type="GO" id="GO:0003824">
    <property type="term" value="F:catalytic activity"/>
    <property type="evidence" value="ECO:0007669"/>
    <property type="project" value="InterPro"/>
</dbReference>
<dbReference type="Gene3D" id="3.40.50.620">
    <property type="entry name" value="HUPs"/>
    <property type="match status" value="2"/>
</dbReference>
<dbReference type="InterPro" id="IPR002500">
    <property type="entry name" value="PAPS_reduct_dom"/>
</dbReference>
<dbReference type="SUPFAM" id="SSF52402">
    <property type="entry name" value="Adenine nucleotide alpha hydrolases-like"/>
    <property type="match status" value="1"/>
</dbReference>
<accession>A0A807LKU2</accession>
<evidence type="ECO:0000259" key="1">
    <source>
        <dbReference type="Pfam" id="PF01507"/>
    </source>
</evidence>
<dbReference type="InterPro" id="IPR050128">
    <property type="entry name" value="Sulfate_adenylyltrnsfr_sub2"/>
</dbReference>
<dbReference type="RefSeq" id="WP_076769916.1">
    <property type="nucleotide sequence ID" value="NZ_CP019445.1"/>
</dbReference>
<feature type="domain" description="Phosphoadenosine phosphosulphate reductase" evidence="1">
    <location>
        <begin position="38"/>
        <end position="290"/>
    </location>
</feature>
<dbReference type="PANTHER" id="PTHR43196:SF2">
    <property type="entry name" value="PHOSPHOADENOSINE PHOSPHOSULFATE REDUCTASE"/>
    <property type="match status" value="1"/>
</dbReference>
<sequence length="430" mass="48639">MSKAAMIIVPTDISQKISEIEKEYSRYLTDFRIPDDHKIVVNFSAGKDSTATMAIAHALFGEKVQGVMADTDNEHELTIEFGKNIHEKIGCSPIQVVKRIYTQQEFDARRLSLTKNWSKRQAIRSGAYRGVIMPSLARSDTPFGRAWQKTAERWGIEFSTPLEAALSVLHPSGNSFLDAALLHGMFPMLRNRFCTDELKIQVAYDFAIKPLLDDGEVVVQWSGVRGDESSKRAGYDRFSSDQRDPEFLYNFLPIHQWTAAEVFALHKYFGISPNPLYTQGAARVGCMNCVLCNKEEIAETAARWPEHIEKHRLWEQKVRLVSRWVHWMSVGTESQAWVNSIIGFREIAKRHGETVKVRRLLGDVPRLYGLDTEVQNIDWSGFYGPRGNMGAPSVPEVIEWAKTGRGGKVYDLVKASIDTSVCASRYGLCE</sequence>
<dbReference type="AlphaFoldDB" id="A0A807LKU2"/>
<evidence type="ECO:0000313" key="2">
    <source>
        <dbReference type="EMBL" id="APZ06660.1"/>
    </source>
</evidence>
<protein>
    <submittedName>
        <fullName evidence="2">Phosphoadenosine phosphosulfate reductase</fullName>
    </submittedName>
</protein>
<dbReference type="PANTHER" id="PTHR43196">
    <property type="entry name" value="SULFATE ADENYLYLTRANSFERASE SUBUNIT 2"/>
    <property type="match status" value="1"/>
</dbReference>